<dbReference type="EMBL" id="SNRW01019421">
    <property type="protein sequence ID" value="KAA6366396.1"/>
    <property type="molecule type" value="Genomic_DNA"/>
</dbReference>
<sequence length="280" mass="32775">QSRRKNTQSSVKRTQDETSSPKREKDQLNDKENEQDKQIKKQQESKIDSNLDEFKQADQDGRLRQGQLQQDDPPIENQKLQQDAEERRKRNEKRLKQLYEEEKKWKNMQLSPHTEKIVRNIKTPTSTIQQFKNGIVATVKTKEEIDKEKQDLKIHVDQLNEQCTFRPKITSSRSKSSTPTRQTGTNRSISRTDRTAESDVQKTPGNKQNELKQIFTEVRTRSTSDARNGSRYLELYELGTNNIKKQRELINQNANTAPNSIGGKDRLENSLEFTFNHQYN</sequence>
<reference evidence="2 3" key="1">
    <citation type="submission" date="2019-03" db="EMBL/GenBank/DDBJ databases">
        <title>Single cell metagenomics reveals metabolic interactions within the superorganism composed of flagellate Streblomastix strix and complex community of Bacteroidetes bacteria on its surface.</title>
        <authorList>
            <person name="Treitli S.C."/>
            <person name="Kolisko M."/>
            <person name="Husnik F."/>
            <person name="Keeling P."/>
            <person name="Hampl V."/>
        </authorList>
    </citation>
    <scope>NUCLEOTIDE SEQUENCE [LARGE SCALE GENOMIC DNA]</scope>
    <source>
        <strain evidence="2">ST1C</strain>
    </source>
</reference>
<protein>
    <submittedName>
        <fullName evidence="2">Uncharacterized protein</fullName>
    </submittedName>
</protein>
<feature type="region of interest" description="Disordered" evidence="1">
    <location>
        <begin position="1"/>
        <end position="95"/>
    </location>
</feature>
<feature type="compositionally biased region" description="Basic and acidic residues" evidence="1">
    <location>
        <begin position="13"/>
        <end position="63"/>
    </location>
</feature>
<feature type="non-terminal residue" evidence="2">
    <location>
        <position position="1"/>
    </location>
</feature>
<evidence type="ECO:0000313" key="2">
    <source>
        <dbReference type="EMBL" id="KAA6366396.1"/>
    </source>
</evidence>
<evidence type="ECO:0000313" key="3">
    <source>
        <dbReference type="Proteomes" id="UP000324800"/>
    </source>
</evidence>
<feature type="compositionally biased region" description="Basic and acidic residues" evidence="1">
    <location>
        <begin position="82"/>
        <end position="95"/>
    </location>
</feature>
<name>A0A5J4U6C4_9EUKA</name>
<comment type="caution">
    <text evidence="2">The sequence shown here is derived from an EMBL/GenBank/DDBJ whole genome shotgun (WGS) entry which is preliminary data.</text>
</comment>
<gene>
    <name evidence="2" type="ORF">EZS28_038077</name>
</gene>
<proteinExistence type="predicted"/>
<dbReference type="AlphaFoldDB" id="A0A5J4U6C4"/>
<feature type="region of interest" description="Disordered" evidence="1">
    <location>
        <begin position="165"/>
        <end position="211"/>
    </location>
</feature>
<evidence type="ECO:0000256" key="1">
    <source>
        <dbReference type="SAM" id="MobiDB-lite"/>
    </source>
</evidence>
<feature type="compositionally biased region" description="Basic and acidic residues" evidence="1">
    <location>
        <begin position="190"/>
        <end position="200"/>
    </location>
</feature>
<accession>A0A5J4U6C4</accession>
<feature type="compositionally biased region" description="Low complexity" evidence="1">
    <location>
        <begin position="166"/>
        <end position="181"/>
    </location>
</feature>
<organism evidence="2 3">
    <name type="scientific">Streblomastix strix</name>
    <dbReference type="NCBI Taxonomy" id="222440"/>
    <lineage>
        <taxon>Eukaryota</taxon>
        <taxon>Metamonada</taxon>
        <taxon>Preaxostyla</taxon>
        <taxon>Oxymonadida</taxon>
        <taxon>Streblomastigidae</taxon>
        <taxon>Streblomastix</taxon>
    </lineage>
</organism>
<dbReference type="Proteomes" id="UP000324800">
    <property type="component" value="Unassembled WGS sequence"/>
</dbReference>